<protein>
    <recommendedName>
        <fullName evidence="3">HNH nuclease domain-containing protein</fullName>
    </recommendedName>
</protein>
<sequence>MALHSGLSRAEDGCSLLSVPEVTVWRLHTAKRVMTKASEWRDTRNAQATARLARALPPIFPAPVLQHALARPLIPPTPRLAVESYWRTHILRADRLARALAARSGSPEGWRWRLGNEKGTGLASTFRMPPSPYREPAHTHGRGHCCICGQPVYRFGWHKDLWASSKPNTNARWHAACVAAWKLWVAPSEHVRTLKAHQRHRCSSSGKRLLRTAEVDHRVPLYQVWREHRDEPWPLLLGYWGAPNLQVVNRVVHVTKCGAEAKERSEARQVLARAPLEGVVRTR</sequence>
<proteinExistence type="predicted"/>
<reference evidence="1" key="2">
    <citation type="submission" date="2021-08" db="EMBL/GenBank/DDBJ databases">
        <authorList>
            <person name="Tani A."/>
            <person name="Ola A."/>
            <person name="Ogura Y."/>
            <person name="Katsura K."/>
            <person name="Hayashi T."/>
        </authorList>
    </citation>
    <scope>NUCLEOTIDE SEQUENCE</scope>
    <source>
        <strain evidence="1">DSM 19015</strain>
    </source>
</reference>
<keyword evidence="2" id="KW-1185">Reference proteome</keyword>
<gene>
    <name evidence="1" type="ORF">OCOJLMKI_1175</name>
</gene>
<dbReference type="Proteomes" id="UP001055125">
    <property type="component" value="Unassembled WGS sequence"/>
</dbReference>
<evidence type="ECO:0000313" key="2">
    <source>
        <dbReference type="Proteomes" id="UP001055125"/>
    </source>
</evidence>
<evidence type="ECO:0000313" key="1">
    <source>
        <dbReference type="EMBL" id="GJD93977.1"/>
    </source>
</evidence>
<organism evidence="1 2">
    <name type="scientific">Methylobacterium iners</name>
    <dbReference type="NCBI Taxonomy" id="418707"/>
    <lineage>
        <taxon>Bacteria</taxon>
        <taxon>Pseudomonadati</taxon>
        <taxon>Pseudomonadota</taxon>
        <taxon>Alphaproteobacteria</taxon>
        <taxon>Hyphomicrobiales</taxon>
        <taxon>Methylobacteriaceae</taxon>
        <taxon>Methylobacterium</taxon>
    </lineage>
</organism>
<accession>A0ABQ4RVI8</accession>
<dbReference type="EMBL" id="BPQP01000017">
    <property type="protein sequence ID" value="GJD93977.1"/>
    <property type="molecule type" value="Genomic_DNA"/>
</dbReference>
<comment type="caution">
    <text evidence="1">The sequence shown here is derived from an EMBL/GenBank/DDBJ whole genome shotgun (WGS) entry which is preliminary data.</text>
</comment>
<reference evidence="1" key="1">
    <citation type="journal article" date="2021" name="Front. Microbiol.">
        <title>Comprehensive Comparative Genomics and Phenotyping of Methylobacterium Species.</title>
        <authorList>
            <person name="Alessa O."/>
            <person name="Ogura Y."/>
            <person name="Fujitani Y."/>
            <person name="Takami H."/>
            <person name="Hayashi T."/>
            <person name="Sahin N."/>
            <person name="Tani A."/>
        </authorList>
    </citation>
    <scope>NUCLEOTIDE SEQUENCE</scope>
    <source>
        <strain evidence="1">DSM 19015</strain>
    </source>
</reference>
<name>A0ABQ4RVI8_9HYPH</name>
<evidence type="ECO:0008006" key="3">
    <source>
        <dbReference type="Google" id="ProtNLM"/>
    </source>
</evidence>